<dbReference type="EMBL" id="JANPWB010000009">
    <property type="protein sequence ID" value="KAJ1150580.1"/>
    <property type="molecule type" value="Genomic_DNA"/>
</dbReference>
<reference evidence="2" key="1">
    <citation type="journal article" date="2022" name="bioRxiv">
        <title>Sequencing and chromosome-scale assembly of the giantPleurodeles waltlgenome.</title>
        <authorList>
            <person name="Brown T."/>
            <person name="Elewa A."/>
            <person name="Iarovenko S."/>
            <person name="Subramanian E."/>
            <person name="Araus A.J."/>
            <person name="Petzold A."/>
            <person name="Susuki M."/>
            <person name="Suzuki K.-i.T."/>
            <person name="Hayashi T."/>
            <person name="Toyoda A."/>
            <person name="Oliveira C."/>
            <person name="Osipova E."/>
            <person name="Leigh N.D."/>
            <person name="Simon A."/>
            <person name="Yun M.H."/>
        </authorList>
    </citation>
    <scope>NUCLEOTIDE SEQUENCE</scope>
    <source>
        <strain evidence="2">20211129_DDA</strain>
        <tissue evidence="2">Liver</tissue>
    </source>
</reference>
<comment type="caution">
    <text evidence="2">The sequence shown here is derived from an EMBL/GenBank/DDBJ whole genome shotgun (WGS) entry which is preliminary data.</text>
</comment>
<sequence length="116" mass="12787">MVPSKQGGLRSRQPIPPHPVSERLQVPVALQLVIEVSVVVQAFTHNKTGYPQLQVTTWLFLFIRRCVTVAKALSSDVCTTPLAGLRCDVVCKSNTEGRNYARDGSDTLRQLSKTPL</sequence>
<evidence type="ECO:0000256" key="1">
    <source>
        <dbReference type="SAM" id="MobiDB-lite"/>
    </source>
</evidence>
<keyword evidence="3" id="KW-1185">Reference proteome</keyword>
<organism evidence="2 3">
    <name type="scientific">Pleurodeles waltl</name>
    <name type="common">Iberian ribbed newt</name>
    <dbReference type="NCBI Taxonomy" id="8319"/>
    <lineage>
        <taxon>Eukaryota</taxon>
        <taxon>Metazoa</taxon>
        <taxon>Chordata</taxon>
        <taxon>Craniata</taxon>
        <taxon>Vertebrata</taxon>
        <taxon>Euteleostomi</taxon>
        <taxon>Amphibia</taxon>
        <taxon>Batrachia</taxon>
        <taxon>Caudata</taxon>
        <taxon>Salamandroidea</taxon>
        <taxon>Salamandridae</taxon>
        <taxon>Pleurodelinae</taxon>
        <taxon>Pleurodeles</taxon>
    </lineage>
</organism>
<evidence type="ECO:0000313" key="2">
    <source>
        <dbReference type="EMBL" id="KAJ1150580.1"/>
    </source>
</evidence>
<feature type="region of interest" description="Disordered" evidence="1">
    <location>
        <begin position="1"/>
        <end position="20"/>
    </location>
</feature>
<protein>
    <submittedName>
        <fullName evidence="2">Uncharacterized protein</fullName>
    </submittedName>
</protein>
<evidence type="ECO:0000313" key="3">
    <source>
        <dbReference type="Proteomes" id="UP001066276"/>
    </source>
</evidence>
<proteinExistence type="predicted"/>
<dbReference type="Proteomes" id="UP001066276">
    <property type="component" value="Chromosome 5"/>
</dbReference>
<accession>A0AAV7RGD9</accession>
<gene>
    <name evidence="2" type="ORF">NDU88_003370</name>
</gene>
<name>A0AAV7RGD9_PLEWA</name>
<dbReference type="AlphaFoldDB" id="A0AAV7RGD9"/>